<accession>W4L7P9</accession>
<name>W4L7P9_ENTF1</name>
<dbReference type="EMBL" id="AZHW01001145">
    <property type="protein sequence ID" value="ETW93929.1"/>
    <property type="molecule type" value="Genomic_DNA"/>
</dbReference>
<organism evidence="1 2">
    <name type="scientific">Entotheonella factor</name>
    <dbReference type="NCBI Taxonomy" id="1429438"/>
    <lineage>
        <taxon>Bacteria</taxon>
        <taxon>Pseudomonadati</taxon>
        <taxon>Nitrospinota/Tectimicrobiota group</taxon>
        <taxon>Candidatus Tectimicrobiota</taxon>
        <taxon>Candidatus Entotheonellia</taxon>
        <taxon>Candidatus Entotheonellales</taxon>
        <taxon>Candidatus Entotheonellaceae</taxon>
        <taxon>Candidatus Entotheonella</taxon>
    </lineage>
</organism>
<protein>
    <recommendedName>
        <fullName evidence="3">Carboxymuconolactone decarboxylase-like domain-containing protein</fullName>
    </recommendedName>
</protein>
<evidence type="ECO:0008006" key="3">
    <source>
        <dbReference type="Google" id="ProtNLM"/>
    </source>
</evidence>
<keyword evidence="2" id="KW-1185">Reference proteome</keyword>
<dbReference type="SUPFAM" id="SSF69118">
    <property type="entry name" value="AhpD-like"/>
    <property type="match status" value="1"/>
</dbReference>
<dbReference type="InterPro" id="IPR029032">
    <property type="entry name" value="AhpD-like"/>
</dbReference>
<comment type="caution">
    <text evidence="1">The sequence shown here is derived from an EMBL/GenBank/DDBJ whole genome shotgun (WGS) entry which is preliminary data.</text>
</comment>
<sequence>MRLEPVPRDQLDPELSTTLDAFIKGAPEFNPLVFQTMGNNPEVSKAFYNFYIPIRNESRLDVRLKELVRLKIAQLNDCST</sequence>
<dbReference type="HOGENOM" id="CLU_2583161_0_0_7"/>
<reference evidence="1 2" key="1">
    <citation type="journal article" date="2014" name="Nature">
        <title>An environmental bacterial taxon with a large and distinct metabolic repertoire.</title>
        <authorList>
            <person name="Wilson M.C."/>
            <person name="Mori T."/>
            <person name="Ruckert C."/>
            <person name="Uria A.R."/>
            <person name="Helf M.J."/>
            <person name="Takada K."/>
            <person name="Gernert C."/>
            <person name="Steffens U.A."/>
            <person name="Heycke N."/>
            <person name="Schmitt S."/>
            <person name="Rinke C."/>
            <person name="Helfrich E.J."/>
            <person name="Brachmann A.O."/>
            <person name="Gurgui C."/>
            <person name="Wakimoto T."/>
            <person name="Kracht M."/>
            <person name="Crusemann M."/>
            <person name="Hentschel U."/>
            <person name="Abe I."/>
            <person name="Matsunaga S."/>
            <person name="Kalinowski J."/>
            <person name="Takeyama H."/>
            <person name="Piel J."/>
        </authorList>
    </citation>
    <scope>NUCLEOTIDE SEQUENCE [LARGE SCALE GENOMIC DNA]</scope>
    <source>
        <strain evidence="2">TSY1</strain>
    </source>
</reference>
<evidence type="ECO:0000313" key="2">
    <source>
        <dbReference type="Proteomes" id="UP000019141"/>
    </source>
</evidence>
<dbReference type="Proteomes" id="UP000019141">
    <property type="component" value="Unassembled WGS sequence"/>
</dbReference>
<proteinExistence type="predicted"/>
<evidence type="ECO:0000313" key="1">
    <source>
        <dbReference type="EMBL" id="ETW93929.1"/>
    </source>
</evidence>
<dbReference type="Gene3D" id="1.20.1290.10">
    <property type="entry name" value="AhpD-like"/>
    <property type="match status" value="1"/>
</dbReference>
<dbReference type="AlphaFoldDB" id="W4L7P9"/>
<gene>
    <name evidence="1" type="ORF">ETSY1_37095</name>
</gene>